<dbReference type="EMBL" id="BDIP01001814">
    <property type="protein sequence ID" value="GIQ85191.1"/>
    <property type="molecule type" value="Genomic_DNA"/>
</dbReference>
<dbReference type="AlphaFoldDB" id="A0A9K3CZE8"/>
<dbReference type="InterPro" id="IPR011460">
    <property type="entry name" value="Lcl_C"/>
</dbReference>
<accession>A0A9K3CZE8</accession>
<evidence type="ECO:0000256" key="1">
    <source>
        <dbReference type="SAM" id="MobiDB-lite"/>
    </source>
</evidence>
<protein>
    <recommendedName>
        <fullName evidence="2">Lcl C-terminal domain-containing protein</fullName>
    </recommendedName>
</protein>
<dbReference type="Pfam" id="PF07603">
    <property type="entry name" value="Lcl_C"/>
    <property type="match status" value="1"/>
</dbReference>
<name>A0A9K3CZE8_9EUKA</name>
<gene>
    <name evidence="3" type="ORF">KIPB_006825</name>
</gene>
<evidence type="ECO:0000259" key="2">
    <source>
        <dbReference type="Pfam" id="PF07603"/>
    </source>
</evidence>
<evidence type="ECO:0000313" key="4">
    <source>
        <dbReference type="Proteomes" id="UP000265618"/>
    </source>
</evidence>
<dbReference type="Proteomes" id="UP000265618">
    <property type="component" value="Unassembled WGS sequence"/>
</dbReference>
<reference evidence="3 4" key="1">
    <citation type="journal article" date="2018" name="PLoS ONE">
        <title>The draft genome of Kipferlia bialata reveals reductive genome evolution in fornicate parasites.</title>
        <authorList>
            <person name="Tanifuji G."/>
            <person name="Takabayashi S."/>
            <person name="Kume K."/>
            <person name="Takagi M."/>
            <person name="Nakayama T."/>
            <person name="Kamikawa R."/>
            <person name="Inagaki Y."/>
            <person name="Hashimoto T."/>
        </authorList>
    </citation>
    <scope>NUCLEOTIDE SEQUENCE [LARGE SCALE GENOMIC DNA]</scope>
    <source>
        <strain evidence="3">NY0173</strain>
    </source>
</reference>
<feature type="region of interest" description="Disordered" evidence="1">
    <location>
        <begin position="252"/>
        <end position="277"/>
    </location>
</feature>
<proteinExistence type="predicted"/>
<evidence type="ECO:0000313" key="3">
    <source>
        <dbReference type="EMBL" id="GIQ85191.1"/>
    </source>
</evidence>
<organism evidence="3 4">
    <name type="scientific">Kipferlia bialata</name>
    <dbReference type="NCBI Taxonomy" id="797122"/>
    <lineage>
        <taxon>Eukaryota</taxon>
        <taxon>Metamonada</taxon>
        <taxon>Carpediemonas-like organisms</taxon>
        <taxon>Kipferlia</taxon>
    </lineage>
</organism>
<comment type="caution">
    <text evidence="3">The sequence shown here is derived from an EMBL/GenBank/DDBJ whole genome shotgun (WGS) entry which is preliminary data.</text>
</comment>
<sequence>MYRNDYTEDADDDITPFIDQYYFQFEYGRTDDGERPIDSQYATTSLYTSSTWDEGDGTMFGVNFADGRIKGYGMGTTGNEKQFFVMCVRNYDTRDWATNQYTAGTGDEDGTVYDATTNLQWMKEDSGTDTYKATYGNSSYQYGMLWGDAFAFATAMNEAELNGHSDWRVPSAKELQGIVDYTKDPDLGEPAIDTTYFDISTYTNEAGDSDFPWFWSSTTHASYSEPSGGAGAYVAFGRAMGYDSDTETWNDVHGAGCQRSDPKTGDPDSEDYAYGSGPQGDAVRIYNVVRLVRDYV</sequence>
<feature type="domain" description="Lcl C-terminal" evidence="2">
    <location>
        <begin position="110"/>
        <end position="233"/>
    </location>
</feature>
<keyword evidence="4" id="KW-1185">Reference proteome</keyword>